<evidence type="ECO:0000256" key="1">
    <source>
        <dbReference type="SAM" id="MobiDB-lite"/>
    </source>
</evidence>
<gene>
    <name evidence="3" type="ORF">SLA_0591</name>
</gene>
<keyword evidence="2" id="KW-0472">Membrane</keyword>
<dbReference type="KEGG" id="slau:SLA_0591"/>
<keyword evidence="4" id="KW-1185">Reference proteome</keyword>
<evidence type="ECO:0000256" key="2">
    <source>
        <dbReference type="SAM" id="Phobius"/>
    </source>
</evidence>
<keyword evidence="2" id="KW-0812">Transmembrane</keyword>
<dbReference type="Proteomes" id="UP000217676">
    <property type="component" value="Chromosome"/>
</dbReference>
<reference evidence="3 4" key="1">
    <citation type="journal article" date="2016" name="Genome Announc.">
        <title>Complete Genome Sequence of Thiostrepton-Producing Streptomyces laurentii ATCC 31255.</title>
        <authorList>
            <person name="Doi K."/>
            <person name="Fujino Y."/>
            <person name="Nagayoshi Y."/>
            <person name="Ohshima T."/>
            <person name="Ogata S."/>
        </authorList>
    </citation>
    <scope>NUCLEOTIDE SEQUENCE [LARGE SCALE GENOMIC DNA]</scope>
    <source>
        <strain evidence="3 4">ATCC 31255</strain>
    </source>
</reference>
<dbReference type="EMBL" id="AP017424">
    <property type="protein sequence ID" value="BAU81545.1"/>
    <property type="molecule type" value="Genomic_DNA"/>
</dbReference>
<proteinExistence type="predicted"/>
<keyword evidence="2" id="KW-1133">Transmembrane helix</keyword>
<accession>A0A160NUN6</accession>
<evidence type="ECO:0000313" key="4">
    <source>
        <dbReference type="Proteomes" id="UP000217676"/>
    </source>
</evidence>
<organism evidence="3 4">
    <name type="scientific">Streptomyces laurentii</name>
    <dbReference type="NCBI Taxonomy" id="39478"/>
    <lineage>
        <taxon>Bacteria</taxon>
        <taxon>Bacillati</taxon>
        <taxon>Actinomycetota</taxon>
        <taxon>Actinomycetes</taxon>
        <taxon>Kitasatosporales</taxon>
        <taxon>Streptomycetaceae</taxon>
        <taxon>Streptomyces</taxon>
    </lineage>
</organism>
<feature type="transmembrane region" description="Helical" evidence="2">
    <location>
        <begin position="6"/>
        <end position="28"/>
    </location>
</feature>
<protein>
    <submittedName>
        <fullName evidence="3">Uncharacterized protein</fullName>
    </submittedName>
</protein>
<feature type="transmembrane region" description="Helical" evidence="2">
    <location>
        <begin position="40"/>
        <end position="63"/>
    </location>
</feature>
<feature type="region of interest" description="Disordered" evidence="1">
    <location>
        <begin position="66"/>
        <end position="86"/>
    </location>
</feature>
<dbReference type="AlphaFoldDB" id="A0A160NUN6"/>
<name>A0A160NUN6_STRLU</name>
<sequence>MVVTRTIGLASAACPFFCCVIHFVRGIMNFTRCRRPLPRMPLAVTTLVAGVPVLLIGSFVSAVSGGSVKEVETASAPGRDDRAGWS</sequence>
<evidence type="ECO:0000313" key="3">
    <source>
        <dbReference type="EMBL" id="BAU81545.1"/>
    </source>
</evidence>